<comment type="caution">
    <text evidence="3">The sequence shown here is derived from an EMBL/GenBank/DDBJ whole genome shotgun (WGS) entry which is preliminary data.</text>
</comment>
<evidence type="ECO:0000313" key="4">
    <source>
        <dbReference type="Proteomes" id="UP000237631"/>
    </source>
</evidence>
<sequence>MRSYIAVFLVAALAVALPHGPQPEEGAVEAEDVSKREAAEDTVEEVSKTDTTLSLDNSLESDDWSGEAWMITW</sequence>
<keyword evidence="4" id="KW-1185">Reference proteome</keyword>
<accession>A0A2S6C6Z4</accession>
<feature type="region of interest" description="Disordered" evidence="1">
    <location>
        <begin position="20"/>
        <end position="59"/>
    </location>
</feature>
<organism evidence="3 4">
    <name type="scientific">Cercospora berteroae</name>
    <dbReference type="NCBI Taxonomy" id="357750"/>
    <lineage>
        <taxon>Eukaryota</taxon>
        <taxon>Fungi</taxon>
        <taxon>Dikarya</taxon>
        <taxon>Ascomycota</taxon>
        <taxon>Pezizomycotina</taxon>
        <taxon>Dothideomycetes</taxon>
        <taxon>Dothideomycetidae</taxon>
        <taxon>Mycosphaerellales</taxon>
        <taxon>Mycosphaerellaceae</taxon>
        <taxon>Cercospora</taxon>
    </lineage>
</organism>
<feature type="chain" id="PRO_5015528605" evidence="2">
    <location>
        <begin position="17"/>
        <end position="73"/>
    </location>
</feature>
<evidence type="ECO:0000256" key="2">
    <source>
        <dbReference type="SAM" id="SignalP"/>
    </source>
</evidence>
<dbReference type="Proteomes" id="UP000237631">
    <property type="component" value="Unassembled WGS sequence"/>
</dbReference>
<name>A0A2S6C6Z4_9PEZI</name>
<dbReference type="AlphaFoldDB" id="A0A2S6C6Z4"/>
<keyword evidence="2" id="KW-0732">Signal</keyword>
<gene>
    <name evidence="3" type="ORF">CBER1_08022</name>
</gene>
<evidence type="ECO:0000256" key="1">
    <source>
        <dbReference type="SAM" id="MobiDB-lite"/>
    </source>
</evidence>
<feature type="signal peptide" evidence="2">
    <location>
        <begin position="1"/>
        <end position="16"/>
    </location>
</feature>
<reference evidence="4" key="1">
    <citation type="journal article" date="2017" name="bioRxiv">
        <title>Conservation of a gene cluster reveals novel cercosporin biosynthetic mechanisms and extends production to the genus Colletotrichum.</title>
        <authorList>
            <person name="de Jonge R."/>
            <person name="Ebert M.K."/>
            <person name="Huitt-Roehl C.R."/>
            <person name="Pal P."/>
            <person name="Suttle J.C."/>
            <person name="Spanner R.E."/>
            <person name="Neubauer J.D."/>
            <person name="Jurick W.M.II."/>
            <person name="Stott K.A."/>
            <person name="Secor G.A."/>
            <person name="Thomma B.P.H.J."/>
            <person name="Van de Peer Y."/>
            <person name="Townsend C.A."/>
            <person name="Bolton M.D."/>
        </authorList>
    </citation>
    <scope>NUCLEOTIDE SEQUENCE [LARGE SCALE GENOMIC DNA]</scope>
    <source>
        <strain evidence="4">CBS538.71</strain>
    </source>
</reference>
<feature type="compositionally biased region" description="Polar residues" evidence="1">
    <location>
        <begin position="49"/>
        <end position="58"/>
    </location>
</feature>
<protein>
    <submittedName>
        <fullName evidence="3">Uncharacterized protein</fullName>
    </submittedName>
</protein>
<proteinExistence type="predicted"/>
<dbReference type="EMBL" id="PNEN01000539">
    <property type="protein sequence ID" value="PPJ55470.1"/>
    <property type="molecule type" value="Genomic_DNA"/>
</dbReference>
<evidence type="ECO:0000313" key="3">
    <source>
        <dbReference type="EMBL" id="PPJ55470.1"/>
    </source>
</evidence>